<evidence type="ECO:0000256" key="2">
    <source>
        <dbReference type="ARBA" id="ARBA00007613"/>
    </source>
</evidence>
<evidence type="ECO:0000313" key="8">
    <source>
        <dbReference type="EMBL" id="MBL4919371.1"/>
    </source>
</evidence>
<name>A0A8K0VE03_9RHOB</name>
<dbReference type="GO" id="GO:1990281">
    <property type="term" value="C:efflux pump complex"/>
    <property type="evidence" value="ECO:0007669"/>
    <property type="project" value="TreeGrafter"/>
</dbReference>
<evidence type="ECO:0000256" key="1">
    <source>
        <dbReference type="ARBA" id="ARBA00004442"/>
    </source>
</evidence>
<evidence type="ECO:0000256" key="6">
    <source>
        <dbReference type="ARBA" id="ARBA00023136"/>
    </source>
</evidence>
<evidence type="ECO:0000256" key="3">
    <source>
        <dbReference type="ARBA" id="ARBA00022448"/>
    </source>
</evidence>
<keyword evidence="5" id="KW-0812">Transmembrane</keyword>
<dbReference type="GO" id="GO:0015562">
    <property type="term" value="F:efflux transmembrane transporter activity"/>
    <property type="evidence" value="ECO:0007669"/>
    <property type="project" value="InterPro"/>
</dbReference>
<evidence type="ECO:0000313" key="9">
    <source>
        <dbReference type="Proteomes" id="UP000648908"/>
    </source>
</evidence>
<dbReference type="PANTHER" id="PTHR30026:SF22">
    <property type="entry name" value="OUTER MEMBRANE EFFLUX PROTEIN"/>
    <property type="match status" value="1"/>
</dbReference>
<accession>A0A8K0VE03</accession>
<dbReference type="InterPro" id="IPR003423">
    <property type="entry name" value="OMP_efflux"/>
</dbReference>
<dbReference type="RefSeq" id="WP_202690351.1">
    <property type="nucleotide sequence ID" value="NZ_JAESVN010000020.1"/>
</dbReference>
<evidence type="ECO:0000256" key="5">
    <source>
        <dbReference type="ARBA" id="ARBA00022692"/>
    </source>
</evidence>
<dbReference type="Proteomes" id="UP000648908">
    <property type="component" value="Unassembled WGS sequence"/>
</dbReference>
<comment type="similarity">
    <text evidence="2">Belongs to the outer membrane factor (OMF) (TC 1.B.17) family.</text>
</comment>
<keyword evidence="7" id="KW-0998">Cell outer membrane</keyword>
<comment type="caution">
    <text evidence="8">The sequence shown here is derived from an EMBL/GenBank/DDBJ whole genome shotgun (WGS) entry which is preliminary data.</text>
</comment>
<evidence type="ECO:0000256" key="4">
    <source>
        <dbReference type="ARBA" id="ARBA00022452"/>
    </source>
</evidence>
<organism evidence="8 9">
    <name type="scientific">Szabonella alba</name>
    <dbReference type="NCBI Taxonomy" id="2804194"/>
    <lineage>
        <taxon>Bacteria</taxon>
        <taxon>Pseudomonadati</taxon>
        <taxon>Pseudomonadota</taxon>
        <taxon>Alphaproteobacteria</taxon>
        <taxon>Rhodobacterales</taxon>
        <taxon>Paracoccaceae</taxon>
        <taxon>Szabonella</taxon>
    </lineage>
</organism>
<evidence type="ECO:0000256" key="7">
    <source>
        <dbReference type="ARBA" id="ARBA00023237"/>
    </source>
</evidence>
<keyword evidence="3" id="KW-0813">Transport</keyword>
<dbReference type="Gene3D" id="1.20.1600.10">
    <property type="entry name" value="Outer membrane efflux proteins (OEP)"/>
    <property type="match status" value="1"/>
</dbReference>
<dbReference type="PANTHER" id="PTHR30026">
    <property type="entry name" value="OUTER MEMBRANE PROTEIN TOLC"/>
    <property type="match status" value="1"/>
</dbReference>
<proteinExistence type="inferred from homology"/>
<gene>
    <name evidence="8" type="ORF">JL811_19330</name>
</gene>
<dbReference type="Pfam" id="PF02321">
    <property type="entry name" value="OEP"/>
    <property type="match status" value="1"/>
</dbReference>
<dbReference type="SUPFAM" id="SSF56954">
    <property type="entry name" value="Outer membrane efflux proteins (OEP)"/>
    <property type="match status" value="1"/>
</dbReference>
<reference evidence="8" key="1">
    <citation type="submission" date="2021-01" db="EMBL/GenBank/DDBJ databases">
        <title>Tabrizicola alba sp. nov. a motile alkaliphilic bacterium isolated from a soda lake.</title>
        <authorList>
            <person name="Szuroczki S."/>
            <person name="Abbaszade G."/>
            <person name="Schumann P."/>
            <person name="Toth E."/>
        </authorList>
    </citation>
    <scope>NUCLEOTIDE SEQUENCE</scope>
    <source>
        <strain evidence="8">DMG-N-6</strain>
    </source>
</reference>
<dbReference type="InterPro" id="IPR051906">
    <property type="entry name" value="TolC-like"/>
</dbReference>
<dbReference type="AlphaFoldDB" id="A0A8K0VE03"/>
<dbReference type="PROSITE" id="PS51257">
    <property type="entry name" value="PROKAR_LIPOPROTEIN"/>
    <property type="match status" value="1"/>
</dbReference>
<keyword evidence="6" id="KW-0472">Membrane</keyword>
<sequence length="447" mass="47610">MIRQGRSSRRLIAATGLLALGLVAGCGGLRDADGTEAAIAEQAATMPGLTRGEGQDIGSVARNGLLMSPSVRESASAVSASADEVRVSRAALFPSLGLSLGAGTGDAGRGDPSLELEGNQLLLDFGDTKRAVTVADLELQINYITFQKSVDDALVEVARAYDAVAVQADLLKVRRTQLAAMRELETLVAERAASGATASPDLLEARKRLQAAEFLVHDTELALAEARDRLTRLGGQARGGEVRIPPGACAARDDSDAMRIARLRLVQSELKLERAERAQLPRILLSPVARSQSGDDGVRLGLNLGVDSDLLQGGALTARANAARNSVGGARAGLEATKLDADLEARKLQRDIAAGNRRIEMLNRQIALLGETRSLYRSQYLDLGTRQLPDLLDNEEEYHNRRAERIEARSAILASRLQCAVLERSLRQTLGVSGNSLYGFPLAPDAL</sequence>
<comment type="subcellular location">
    <subcellularLocation>
        <location evidence="1">Cell outer membrane</location>
    </subcellularLocation>
</comment>
<dbReference type="GO" id="GO:0015288">
    <property type="term" value="F:porin activity"/>
    <property type="evidence" value="ECO:0007669"/>
    <property type="project" value="TreeGrafter"/>
</dbReference>
<keyword evidence="4" id="KW-1134">Transmembrane beta strand</keyword>
<protein>
    <submittedName>
        <fullName evidence="8">TolC family protein</fullName>
    </submittedName>
</protein>
<dbReference type="EMBL" id="JAESVN010000020">
    <property type="protein sequence ID" value="MBL4919371.1"/>
    <property type="molecule type" value="Genomic_DNA"/>
</dbReference>
<dbReference type="GO" id="GO:0009279">
    <property type="term" value="C:cell outer membrane"/>
    <property type="evidence" value="ECO:0007669"/>
    <property type="project" value="UniProtKB-SubCell"/>
</dbReference>
<keyword evidence="9" id="KW-1185">Reference proteome</keyword>